<evidence type="ECO:0000259" key="3">
    <source>
        <dbReference type="PROSITE" id="PS50994"/>
    </source>
</evidence>
<feature type="compositionally biased region" description="Polar residues" evidence="1">
    <location>
        <begin position="1470"/>
        <end position="1481"/>
    </location>
</feature>
<dbReference type="Gene3D" id="3.30.70.270">
    <property type="match status" value="1"/>
</dbReference>
<proteinExistence type="predicted"/>
<feature type="region of interest" description="Disordered" evidence="1">
    <location>
        <begin position="71"/>
        <end position="113"/>
    </location>
</feature>
<organism evidence="4 5">
    <name type="scientific">Vitis vinifera</name>
    <name type="common">Grape</name>
    <dbReference type="NCBI Taxonomy" id="29760"/>
    <lineage>
        <taxon>Eukaryota</taxon>
        <taxon>Viridiplantae</taxon>
        <taxon>Streptophyta</taxon>
        <taxon>Embryophyta</taxon>
        <taxon>Tracheophyta</taxon>
        <taxon>Spermatophyta</taxon>
        <taxon>Magnoliopsida</taxon>
        <taxon>eudicotyledons</taxon>
        <taxon>Gunneridae</taxon>
        <taxon>Pentapetalae</taxon>
        <taxon>rosids</taxon>
        <taxon>Vitales</taxon>
        <taxon>Vitaceae</taxon>
        <taxon>Viteae</taxon>
        <taxon>Vitis</taxon>
    </lineage>
</organism>
<dbReference type="Pfam" id="PF00665">
    <property type="entry name" value="rve"/>
    <property type="match status" value="1"/>
</dbReference>
<keyword evidence="2" id="KW-0812">Transmembrane</keyword>
<dbReference type="SUPFAM" id="SSF53098">
    <property type="entry name" value="Ribonuclease H-like"/>
    <property type="match status" value="1"/>
</dbReference>
<feature type="compositionally biased region" description="Pro residues" evidence="1">
    <location>
        <begin position="79"/>
        <end position="90"/>
    </location>
</feature>
<comment type="caution">
    <text evidence="4">The sequence shown here is derived from an EMBL/GenBank/DDBJ whole genome shotgun (WGS) entry which is preliminary data.</text>
</comment>
<dbReference type="InterPro" id="IPR001584">
    <property type="entry name" value="Integrase_cat-core"/>
</dbReference>
<dbReference type="InterPro" id="IPR000477">
    <property type="entry name" value="RT_dom"/>
</dbReference>
<dbReference type="InterPro" id="IPR043502">
    <property type="entry name" value="DNA/RNA_pol_sf"/>
</dbReference>
<dbReference type="Pfam" id="PF17919">
    <property type="entry name" value="RT_RNaseH_2"/>
    <property type="match status" value="1"/>
</dbReference>
<reference evidence="4 5" key="1">
    <citation type="journal article" date="2018" name="PLoS Genet.">
        <title>Population sequencing reveals clonal diversity and ancestral inbreeding in the grapevine cultivar Chardonnay.</title>
        <authorList>
            <person name="Roach M.J."/>
            <person name="Johnson D.L."/>
            <person name="Bohlmann J."/>
            <person name="van Vuuren H.J."/>
            <person name="Jones S.J."/>
            <person name="Pretorius I.S."/>
            <person name="Schmidt S.A."/>
            <person name="Borneman A.R."/>
        </authorList>
    </citation>
    <scope>NUCLEOTIDE SEQUENCE [LARGE SCALE GENOMIC DNA]</scope>
    <source>
        <strain evidence="5">cv. Chardonnay</strain>
        <tissue evidence="4">Leaf</tissue>
    </source>
</reference>
<dbReference type="InterPro" id="IPR012337">
    <property type="entry name" value="RNaseH-like_sf"/>
</dbReference>
<dbReference type="SUPFAM" id="SSF56672">
    <property type="entry name" value="DNA/RNA polymerases"/>
    <property type="match status" value="1"/>
</dbReference>
<dbReference type="InterPro" id="IPR036397">
    <property type="entry name" value="RNaseH_sf"/>
</dbReference>
<evidence type="ECO:0000256" key="1">
    <source>
        <dbReference type="SAM" id="MobiDB-lite"/>
    </source>
</evidence>
<feature type="domain" description="Integrase catalytic" evidence="3">
    <location>
        <begin position="1488"/>
        <end position="1655"/>
    </location>
</feature>
<dbReference type="InterPro" id="IPR043128">
    <property type="entry name" value="Rev_trsase/Diguanyl_cyclase"/>
</dbReference>
<dbReference type="PANTHER" id="PTHR48475:SF1">
    <property type="entry name" value="RNASE H TYPE-1 DOMAIN-CONTAINING PROTEIN"/>
    <property type="match status" value="1"/>
</dbReference>
<dbReference type="GO" id="GO:0015074">
    <property type="term" value="P:DNA integration"/>
    <property type="evidence" value="ECO:0007669"/>
    <property type="project" value="InterPro"/>
</dbReference>
<dbReference type="PROSITE" id="PS50994">
    <property type="entry name" value="INTEGRASE"/>
    <property type="match status" value="1"/>
</dbReference>
<dbReference type="Gene3D" id="3.30.420.10">
    <property type="entry name" value="Ribonuclease H-like superfamily/Ribonuclease H"/>
    <property type="match status" value="1"/>
</dbReference>
<feature type="transmembrane region" description="Helical" evidence="2">
    <location>
        <begin position="523"/>
        <end position="541"/>
    </location>
</feature>
<dbReference type="InterPro" id="IPR041577">
    <property type="entry name" value="RT_RNaseH_2"/>
</dbReference>
<dbReference type="Proteomes" id="UP000288805">
    <property type="component" value="Unassembled WGS sequence"/>
</dbReference>
<feature type="compositionally biased region" description="Polar residues" evidence="1">
    <location>
        <begin position="1433"/>
        <end position="1445"/>
    </location>
</feature>
<keyword evidence="2" id="KW-0472">Membrane</keyword>
<accession>A0A438GND7</accession>
<gene>
    <name evidence="4" type="primary">pol_427</name>
    <name evidence="4" type="ORF">CK203_054963</name>
</gene>
<feature type="region of interest" description="Disordered" evidence="1">
    <location>
        <begin position="1427"/>
        <end position="1486"/>
    </location>
</feature>
<keyword evidence="2" id="KW-1133">Transmembrane helix</keyword>
<feature type="transmembrane region" description="Helical" evidence="2">
    <location>
        <begin position="562"/>
        <end position="584"/>
    </location>
</feature>
<protein>
    <submittedName>
        <fullName evidence="4">Retrovirus-related Pol polyprotein from transposon 297</fullName>
    </submittedName>
</protein>
<evidence type="ECO:0000313" key="5">
    <source>
        <dbReference type="Proteomes" id="UP000288805"/>
    </source>
</evidence>
<evidence type="ECO:0000313" key="4">
    <source>
        <dbReference type="EMBL" id="RVW73694.1"/>
    </source>
</evidence>
<dbReference type="EMBL" id="QGNW01000385">
    <property type="protein sequence ID" value="RVW73694.1"/>
    <property type="molecule type" value="Genomic_DNA"/>
</dbReference>
<dbReference type="GO" id="GO:0003676">
    <property type="term" value="F:nucleic acid binding"/>
    <property type="evidence" value="ECO:0007669"/>
    <property type="project" value="InterPro"/>
</dbReference>
<name>A0A438GND7_VITVI</name>
<dbReference type="Pfam" id="PF00078">
    <property type="entry name" value="RVT_1"/>
    <property type="match status" value="1"/>
</dbReference>
<dbReference type="PANTHER" id="PTHR48475">
    <property type="entry name" value="RIBONUCLEASE H"/>
    <property type="match status" value="1"/>
</dbReference>
<feature type="compositionally biased region" description="Basic and acidic residues" evidence="1">
    <location>
        <begin position="1449"/>
        <end position="1460"/>
    </location>
</feature>
<evidence type="ECO:0000256" key="2">
    <source>
        <dbReference type="SAM" id="Phobius"/>
    </source>
</evidence>
<sequence>MLGFIATTQLPSTLNFARWSSNFAWCEIIPQLDAIVFRRPYLPQFSSKSYHSLKRWILDFLSFEMHVLSSNQHPHDSTTPPPPPPPPGPSGPTIQQDYIIPPPPPPPVQSAPQAGAFVLHGRTETMPHSVVAPAQIVDDTQALAALPVEFRMPDIERYTGIGCPRIHLQLTWADLGQEFIRHYSFNTIVDVSRRELEALRQGPDESVTSFISRWREKIAQIIDRPLERDQITMIMRSLQPRFSRHLMGFPQTDFGSFFPFILKRKKPGSGPRPSNVGTIGMTGHRDYLSASTTTAGICYTGTQRSPMQFHHQYRAPPPPRSVRQFTQLGMPLSRAFQRLVKGRLIAPLPPRPPLQPTPPGFRTDLHYAYHQRAGHDTDSWDEIFMMGWDGEAPQPISLYEESDFVGYILRQQIPRPFSLTPDKIYGPPPVSPIVTWSGRVAQPPPVDRPFVGIAGREEVQREDDEILRQLRTTQARISIWSLLASSSTHRDALVRALVQIRVDTATTPEGLIHMLTADRATCIVPSGVVCPLVTAIALGFSPADFRASTQTVRAYDGTQRTVMGTLSTHVMIGLVSYSIVFQVLRIQSSFNLLLGRPWIHEAGAIPSSLHQKVKFIHEGRIITIQFDRDIITSSEPVLHINHSENDLHLIGFTFDEVQVVSLEDGSRDMVPMSFDQHSSTLVLSMMRGMSYLPGMGLGRHQGSEHTPRTEGTVRIPETVEIQDIQQALGQMHLDTGTTETPGAMIVALPSPDRASVFSMCFPEEVPDYDLPMDLGDGTDEMDMIGIGRIFDAAHAGPILLSKCSEFLPRGPHSAFDIFGAFVLDDESVLDVVTSDFTSVEGASDSVDPPLSSDTMSGFVTRFDNISDDNNDMSIFEYLTVSQHFPFIAPPSPMTHIYDVDDVGDTDDPLGGQSECDSDTEDEKVTSISGSTELIDFGAPDQPREIRIGSSLSPDERSRLIDLLRPVKQKLRRLHPRWSLQVKEEIRKQLSVGFLSVVEYPEWLANVIPVPKRTARASDVVLHGWLFWEPLIRELLLLLFHDMMHTDVEVYVDDMIVKSRDRTDHLAALQRFFERIRQFGLRLNPKKCTFGVASRKLLGHIVSERGIEIDPEKIRAILDMPAPRTEKEIRGFLGRLKNQPTVWSGDCQRAFERIKECLLSPPVLVPPTPGRPLLLYLSVSDMALGCMLAQLDDLGKKCAIYYLSKRMLEYECKYIMIECLCLALVWATRRLRHYMTEYSVLLVSTIGPVEKSVKGSIVADHLASLPISDDRSVDDDFPDEQIGDHIPRSVRLAFSDHHRLTNNIVEYEACITGLEIALDLGIRQYIHLPRAENQFADALATLASMIVIPRGTYPESTSAKDRRALRQLATRFVICGDALYRRSPDGLLLLCLDRTSADRVMREVHAGICGPHMRGHMLARPQVKDLSLEAGPSTMPSPSIPSQPLRTKSPRGELESLEWKKTRVNPKNRRPAQSSISVSTEEPPSELHALTSPWPFSVWGVDIIGKISPKSSNGHEYILVAIDYFTKWVEAASYARLTAVRVAKFIRSHIICRYGVPHELISDRGVHFRGEVDTLIQEYGIQHHRSSAYRPQTNGAVEAANKNIKRILRRWSRLLGLVRKLLFALWAYRTSTGATPYSLVYGMEAMLPVEIEMRSLRVALEQHVSEAEWVQSRYDQLSLLDEKRLRAADHAHAYQRKMTRAFRKRVRSRKYQRGDLVLKVLRGLISDPRGKFRPSWSGPYVIRDLTREGAAWLTDLDGNQFTEPVNVDQLKKFYA</sequence>
<feature type="compositionally biased region" description="Pro residues" evidence="1">
    <location>
        <begin position="100"/>
        <end position="109"/>
    </location>
</feature>
<dbReference type="Gene3D" id="3.10.10.10">
    <property type="entry name" value="HIV Type 1 Reverse Transcriptase, subunit A, domain 1"/>
    <property type="match status" value="1"/>
</dbReference>